<keyword evidence="1" id="KW-1133">Transmembrane helix</keyword>
<gene>
    <name evidence="2" type="ORF">OXPF_05480</name>
</gene>
<name>A0A0P8WDM3_9CLOT</name>
<sequence>MVHCYGQKLLPGHIEKKNKRFLIQRRKPVIAACAIILVVAFGLSLLPILIPNDHGGTDIALAGLTITTYAMGNDEPVPVILQEGNQVEMTLMPVPPGNKKMAYAFTLDFLKKFSFIRLQAKTNEQDEAAWIAQREMKKSLI</sequence>
<accession>A0A0P8WDM3</accession>
<keyword evidence="3" id="KW-1185">Reference proteome</keyword>
<protein>
    <submittedName>
        <fullName evidence="2">Uncharacterized protein</fullName>
    </submittedName>
</protein>
<dbReference type="AlphaFoldDB" id="A0A0P8WDM3"/>
<comment type="caution">
    <text evidence="2">The sequence shown here is derived from an EMBL/GenBank/DDBJ whole genome shotgun (WGS) entry which is preliminary data.</text>
</comment>
<keyword evidence="1" id="KW-0812">Transmembrane</keyword>
<organism evidence="2 3">
    <name type="scientific">Oxobacter pfennigii</name>
    <dbReference type="NCBI Taxonomy" id="36849"/>
    <lineage>
        <taxon>Bacteria</taxon>
        <taxon>Bacillati</taxon>
        <taxon>Bacillota</taxon>
        <taxon>Clostridia</taxon>
        <taxon>Eubacteriales</taxon>
        <taxon>Clostridiaceae</taxon>
        <taxon>Oxobacter</taxon>
    </lineage>
</organism>
<reference evidence="2 3" key="1">
    <citation type="submission" date="2015-09" db="EMBL/GenBank/DDBJ databases">
        <title>Genome sequence of Oxobacter pfennigii DSM 3222.</title>
        <authorList>
            <person name="Poehlein A."/>
            <person name="Bengelsdorf F.R."/>
            <person name="Schiel-Bengelsdorf B."/>
            <person name="Duerre P."/>
            <person name="Daniel R."/>
        </authorList>
    </citation>
    <scope>NUCLEOTIDE SEQUENCE [LARGE SCALE GENOMIC DNA]</scope>
    <source>
        <strain evidence="2 3">DSM 3222</strain>
    </source>
</reference>
<feature type="transmembrane region" description="Helical" evidence="1">
    <location>
        <begin position="29"/>
        <end position="50"/>
    </location>
</feature>
<evidence type="ECO:0000313" key="3">
    <source>
        <dbReference type="Proteomes" id="UP000050326"/>
    </source>
</evidence>
<keyword evidence="1" id="KW-0472">Membrane</keyword>
<proteinExistence type="predicted"/>
<dbReference type="EMBL" id="LKET01000016">
    <property type="protein sequence ID" value="KPU46065.1"/>
    <property type="molecule type" value="Genomic_DNA"/>
</dbReference>
<evidence type="ECO:0000256" key="1">
    <source>
        <dbReference type="SAM" id="Phobius"/>
    </source>
</evidence>
<evidence type="ECO:0000313" key="2">
    <source>
        <dbReference type="EMBL" id="KPU46065.1"/>
    </source>
</evidence>
<dbReference type="Proteomes" id="UP000050326">
    <property type="component" value="Unassembled WGS sequence"/>
</dbReference>